<name>A0ACC7MKB4_9BURK</name>
<sequence length="203" mass="21353">MQKKQILKCVLVVAGLGLAQAASAQAAPSPSPTGGPAAAAASTAAVVPVQSYTLGDLADMARDLEFEKQRRALREAKGVVEVKAPAPVPLPVKKKVKAPPKPIEPEGLQVRAIFGMPRSETVRFFTNKGQFEDHHVGETVQGWTIIQVADEGVVLQKGKVIYPLALRTLRMAPESADGGESEPLARNAVQAGPLPSPKLVSGQ</sequence>
<dbReference type="Proteomes" id="UP001168096">
    <property type="component" value="Unassembled WGS sequence"/>
</dbReference>
<dbReference type="EMBL" id="JASNRB020000013">
    <property type="protein sequence ID" value="MFJ1470281.1"/>
    <property type="molecule type" value="Genomic_DNA"/>
</dbReference>
<gene>
    <name evidence="1" type="ORF">QPK29_021415</name>
</gene>
<organism evidence="1 2">
    <name type="scientific">Massilia orientalis</name>
    <dbReference type="NCBI Taxonomy" id="3050128"/>
    <lineage>
        <taxon>Bacteria</taxon>
        <taxon>Pseudomonadati</taxon>
        <taxon>Pseudomonadota</taxon>
        <taxon>Betaproteobacteria</taxon>
        <taxon>Burkholderiales</taxon>
        <taxon>Oxalobacteraceae</taxon>
        <taxon>Telluria group</taxon>
        <taxon>Massilia</taxon>
    </lineage>
</organism>
<protein>
    <submittedName>
        <fullName evidence="1">Uncharacterized protein</fullName>
    </submittedName>
</protein>
<accession>A0ACC7MKB4</accession>
<evidence type="ECO:0000313" key="1">
    <source>
        <dbReference type="EMBL" id="MFJ1470281.1"/>
    </source>
</evidence>
<reference evidence="1" key="1">
    <citation type="submission" date="2024-11" db="EMBL/GenBank/DDBJ databases">
        <title>Description of Massilia orientalis sp. nov., isolated from rhizosphere soil of Ageratina adenophora.</title>
        <authorList>
            <person name="Wang Y."/>
        </authorList>
    </citation>
    <scope>NUCLEOTIDE SEQUENCE</scope>
    <source>
        <strain evidence="1">YIM B02787</strain>
    </source>
</reference>
<keyword evidence="2" id="KW-1185">Reference proteome</keyword>
<proteinExistence type="predicted"/>
<evidence type="ECO:0000313" key="2">
    <source>
        <dbReference type="Proteomes" id="UP001168096"/>
    </source>
</evidence>
<comment type="caution">
    <text evidence="1">The sequence shown here is derived from an EMBL/GenBank/DDBJ whole genome shotgun (WGS) entry which is preliminary data.</text>
</comment>